<feature type="signal peptide" evidence="1">
    <location>
        <begin position="1"/>
        <end position="17"/>
    </location>
</feature>
<dbReference type="EMBL" id="RWGY01000009">
    <property type="protein sequence ID" value="TVU33933.1"/>
    <property type="molecule type" value="Genomic_DNA"/>
</dbReference>
<sequence length="271" mass="28893">MAGRVLLRATALGLAAAAAGSLHALSGWKPSEYVSPVTFRVKRVLTESALGLQASLLGGARPLAGAHLAEVRARAELDLARAAAADDEGGDPAEAADLRLLLALLAARDGSVDEALRIYEDAARDGPFDPRPRALAFHLCLYAGRTGELARWADAYHRLVPRAAGAGRATLPGLERYETRELVRELAIAATLGGVLRLERPDKRTFVMTTACGAVDEGLLIALKDEALSTAERLQLHAFRVYLHAKVRQLVKKEVEEDRANRGAAAEAPVS</sequence>
<keyword evidence="3" id="KW-1185">Reference proteome</keyword>
<protein>
    <submittedName>
        <fullName evidence="2">Uncharacterized protein</fullName>
    </submittedName>
</protein>
<organism evidence="2 3">
    <name type="scientific">Eragrostis curvula</name>
    <name type="common">weeping love grass</name>
    <dbReference type="NCBI Taxonomy" id="38414"/>
    <lineage>
        <taxon>Eukaryota</taxon>
        <taxon>Viridiplantae</taxon>
        <taxon>Streptophyta</taxon>
        <taxon>Embryophyta</taxon>
        <taxon>Tracheophyta</taxon>
        <taxon>Spermatophyta</taxon>
        <taxon>Magnoliopsida</taxon>
        <taxon>Liliopsida</taxon>
        <taxon>Poales</taxon>
        <taxon>Poaceae</taxon>
        <taxon>PACMAD clade</taxon>
        <taxon>Chloridoideae</taxon>
        <taxon>Eragrostideae</taxon>
        <taxon>Eragrostidinae</taxon>
        <taxon>Eragrostis</taxon>
    </lineage>
</organism>
<keyword evidence="1" id="KW-0732">Signal</keyword>
<feature type="chain" id="PRO_5023892266" evidence="1">
    <location>
        <begin position="18"/>
        <end position="271"/>
    </location>
</feature>
<comment type="caution">
    <text evidence="2">The sequence shown here is derived from an EMBL/GenBank/DDBJ whole genome shotgun (WGS) entry which is preliminary data.</text>
</comment>
<gene>
    <name evidence="2" type="ORF">EJB05_15749</name>
</gene>
<evidence type="ECO:0000256" key="1">
    <source>
        <dbReference type="SAM" id="SignalP"/>
    </source>
</evidence>
<proteinExistence type="predicted"/>
<dbReference type="OrthoDB" id="667727at2759"/>
<accession>A0A5J9VCZ6</accession>
<dbReference type="Proteomes" id="UP000324897">
    <property type="component" value="Unassembled WGS sequence"/>
</dbReference>
<name>A0A5J9VCZ6_9POAL</name>
<dbReference type="AlphaFoldDB" id="A0A5J9VCZ6"/>
<evidence type="ECO:0000313" key="2">
    <source>
        <dbReference type="EMBL" id="TVU33933.1"/>
    </source>
</evidence>
<evidence type="ECO:0000313" key="3">
    <source>
        <dbReference type="Proteomes" id="UP000324897"/>
    </source>
</evidence>
<dbReference type="Gramene" id="TVU33933">
    <property type="protein sequence ID" value="TVU33933"/>
    <property type="gene ID" value="EJB05_15749"/>
</dbReference>
<feature type="non-terminal residue" evidence="2">
    <location>
        <position position="1"/>
    </location>
</feature>
<reference evidence="2 3" key="1">
    <citation type="journal article" date="2019" name="Sci. Rep.">
        <title>A high-quality genome of Eragrostis curvula grass provides insights into Poaceae evolution and supports new strategies to enhance forage quality.</title>
        <authorList>
            <person name="Carballo J."/>
            <person name="Santos B.A.C.M."/>
            <person name="Zappacosta D."/>
            <person name="Garbus I."/>
            <person name="Selva J.P."/>
            <person name="Gallo C.A."/>
            <person name="Diaz A."/>
            <person name="Albertini E."/>
            <person name="Caccamo M."/>
            <person name="Echenique V."/>
        </authorList>
    </citation>
    <scope>NUCLEOTIDE SEQUENCE [LARGE SCALE GENOMIC DNA]</scope>
    <source>
        <strain evidence="3">cv. Victoria</strain>
        <tissue evidence="2">Leaf</tissue>
    </source>
</reference>